<sequence length="163" mass="18149">MKVNDLIRAGLVRRWHANPDLAWTGETNGHHQWTVAALIAALHPAPSANLLREALLHDVGEVMAGDLPYPFKQDNPEIARAHAAFERAQRERLCAAWPLTIGETTWLELADRLAAHLWMLAHRPGLAVRDGWPEAREGILAIARKLFVQVDIEAILTEAEARG</sequence>
<accession>A0ABT2ZHP4</accession>
<evidence type="ECO:0000313" key="1">
    <source>
        <dbReference type="EMBL" id="MCV2870654.1"/>
    </source>
</evidence>
<comment type="caution">
    <text evidence="1">The sequence shown here is derived from an EMBL/GenBank/DDBJ whole genome shotgun (WGS) entry which is preliminary data.</text>
</comment>
<dbReference type="Proteomes" id="UP001652542">
    <property type="component" value="Unassembled WGS sequence"/>
</dbReference>
<name>A0ABT2ZHP4_9RHOB</name>
<dbReference type="SUPFAM" id="SSF109604">
    <property type="entry name" value="HD-domain/PDEase-like"/>
    <property type="match status" value="1"/>
</dbReference>
<gene>
    <name evidence="1" type="ORF">OEW28_18735</name>
</gene>
<dbReference type="Gene3D" id="1.10.3210.10">
    <property type="entry name" value="Hypothetical protein af1432"/>
    <property type="match status" value="1"/>
</dbReference>
<proteinExistence type="predicted"/>
<protein>
    <submittedName>
        <fullName evidence="1">HD domain-containing protein</fullName>
    </submittedName>
</protein>
<dbReference type="EMBL" id="JAOWKY010000008">
    <property type="protein sequence ID" value="MCV2870654.1"/>
    <property type="molecule type" value="Genomic_DNA"/>
</dbReference>
<dbReference type="Pfam" id="PF12917">
    <property type="entry name" value="YfbR-like"/>
    <property type="match status" value="1"/>
</dbReference>
<keyword evidence="2" id="KW-1185">Reference proteome</keyword>
<evidence type="ECO:0000313" key="2">
    <source>
        <dbReference type="Proteomes" id="UP001652542"/>
    </source>
</evidence>
<organism evidence="1 2">
    <name type="scientific">Albidovulum marisflavi</name>
    <dbReference type="NCBI Taxonomy" id="2984159"/>
    <lineage>
        <taxon>Bacteria</taxon>
        <taxon>Pseudomonadati</taxon>
        <taxon>Pseudomonadota</taxon>
        <taxon>Alphaproteobacteria</taxon>
        <taxon>Rhodobacterales</taxon>
        <taxon>Paracoccaceae</taxon>
        <taxon>Albidovulum</taxon>
    </lineage>
</organism>
<dbReference type="RefSeq" id="WP_263736332.1">
    <property type="nucleotide sequence ID" value="NZ_JAOWKY010000008.1"/>
</dbReference>
<reference evidence="1 2" key="1">
    <citation type="submission" date="2022-10" db="EMBL/GenBank/DDBJ databases">
        <title>Defluviimonas sp. nov., isolated from ocean surface water.</title>
        <authorList>
            <person name="He W."/>
            <person name="Wang L."/>
            <person name="Zhang D.-F."/>
        </authorList>
    </citation>
    <scope>NUCLEOTIDE SEQUENCE [LARGE SCALE GENOMIC DNA]</scope>
    <source>
        <strain evidence="1 2">WL0002</strain>
    </source>
</reference>